<dbReference type="EMBL" id="JAASQV010000001">
    <property type="protein sequence ID" value="NIJ63344.1"/>
    <property type="molecule type" value="Genomic_DNA"/>
</dbReference>
<keyword evidence="3" id="KW-1185">Reference proteome</keyword>
<feature type="transmembrane region" description="Helical" evidence="1">
    <location>
        <begin position="32"/>
        <end position="62"/>
    </location>
</feature>
<evidence type="ECO:0000313" key="2">
    <source>
        <dbReference type="EMBL" id="NIJ63344.1"/>
    </source>
</evidence>
<evidence type="ECO:0000313" key="3">
    <source>
        <dbReference type="Proteomes" id="UP000564677"/>
    </source>
</evidence>
<dbReference type="Proteomes" id="UP000564677">
    <property type="component" value="Unassembled WGS sequence"/>
</dbReference>
<keyword evidence="1" id="KW-0812">Transmembrane</keyword>
<name>A0A7X5ZU55_9SPHN</name>
<proteinExistence type="predicted"/>
<evidence type="ECO:0000256" key="1">
    <source>
        <dbReference type="SAM" id="Phobius"/>
    </source>
</evidence>
<comment type="caution">
    <text evidence="2">The sequence shown here is derived from an EMBL/GenBank/DDBJ whole genome shotgun (WGS) entry which is preliminary data.</text>
</comment>
<accession>A0A7X5ZU55</accession>
<sequence>MPARIRYSLVAAICGLWVASLFLPVFDAGGPGWILLAMGWLGIGIGELSWLANPLLLVLVVLLLPTHIRGSKRFLACAVFLGFVLLREAMRSTIMVNEAGTLEPVQRFAGCYAWMGAVSLGMIAAAVQWGFASRPAPACG</sequence>
<feature type="transmembrane region" description="Helical" evidence="1">
    <location>
        <begin position="7"/>
        <end position="26"/>
    </location>
</feature>
<dbReference type="AlphaFoldDB" id="A0A7X5ZU55"/>
<feature type="transmembrane region" description="Helical" evidence="1">
    <location>
        <begin position="112"/>
        <end position="132"/>
    </location>
</feature>
<keyword evidence="1" id="KW-1133">Transmembrane helix</keyword>
<gene>
    <name evidence="2" type="ORF">FHR20_000275</name>
</gene>
<reference evidence="2 3" key="1">
    <citation type="submission" date="2020-03" db="EMBL/GenBank/DDBJ databases">
        <title>Genomic Encyclopedia of Type Strains, Phase IV (KMG-IV): sequencing the most valuable type-strain genomes for metagenomic binning, comparative biology and taxonomic classification.</title>
        <authorList>
            <person name="Goeker M."/>
        </authorList>
    </citation>
    <scope>NUCLEOTIDE SEQUENCE [LARGE SCALE GENOMIC DNA]</scope>
    <source>
        <strain evidence="2 3">DSM 4733</strain>
    </source>
</reference>
<dbReference type="RefSeq" id="WP_167297903.1">
    <property type="nucleotide sequence ID" value="NZ_JAASQV010000001.1"/>
</dbReference>
<keyword evidence="1" id="KW-0472">Membrane</keyword>
<organism evidence="2 3">
    <name type="scientific">Sphingomonas leidyi</name>
    <dbReference type="NCBI Taxonomy" id="68569"/>
    <lineage>
        <taxon>Bacteria</taxon>
        <taxon>Pseudomonadati</taxon>
        <taxon>Pseudomonadota</taxon>
        <taxon>Alphaproteobacteria</taxon>
        <taxon>Sphingomonadales</taxon>
        <taxon>Sphingomonadaceae</taxon>
        <taxon>Sphingomonas</taxon>
    </lineage>
</organism>
<protein>
    <submittedName>
        <fullName evidence="2">Uncharacterized protein</fullName>
    </submittedName>
</protein>